<name>A0ABT7CDG7_9MICO</name>
<dbReference type="SUPFAM" id="SSF53720">
    <property type="entry name" value="ALDH-like"/>
    <property type="match status" value="1"/>
</dbReference>
<gene>
    <name evidence="5" type="ORF">C7K25_15300</name>
</gene>
<feature type="domain" description="Aldehyde dehydrogenase" evidence="4">
    <location>
        <begin position="27"/>
        <end position="489"/>
    </location>
</feature>
<keyword evidence="6" id="KW-1185">Reference proteome</keyword>
<evidence type="ECO:0000256" key="1">
    <source>
        <dbReference type="ARBA" id="ARBA00023002"/>
    </source>
</evidence>
<keyword evidence="1 3" id="KW-0560">Oxidoreductase</keyword>
<reference evidence="5" key="2">
    <citation type="journal article" date="2022" name="Sci. Rep.">
        <title>In silico prediction of the enzymes involved in the degradation of the herbicide molinate by Gulosibacter molinativorax ON4T.</title>
        <authorList>
            <person name="Lopes A.R."/>
            <person name="Bunin E."/>
            <person name="Viana A.T."/>
            <person name="Froufe H."/>
            <person name="Munoz-Merida A."/>
            <person name="Pinho D."/>
            <person name="Figueiredo J."/>
            <person name="Barroso C."/>
            <person name="Vaz-Moreira I."/>
            <person name="Bellanger X."/>
            <person name="Egas C."/>
            <person name="Nunes O.C."/>
        </authorList>
    </citation>
    <scope>NUCLEOTIDE SEQUENCE</scope>
    <source>
        <strain evidence="5">ON4</strain>
    </source>
</reference>
<evidence type="ECO:0000256" key="3">
    <source>
        <dbReference type="RuleBase" id="RU003345"/>
    </source>
</evidence>
<organism evidence="5 6">
    <name type="scientific">Gulosibacter molinativorax</name>
    <dbReference type="NCBI Taxonomy" id="256821"/>
    <lineage>
        <taxon>Bacteria</taxon>
        <taxon>Bacillati</taxon>
        <taxon>Actinomycetota</taxon>
        <taxon>Actinomycetes</taxon>
        <taxon>Micrococcales</taxon>
        <taxon>Microbacteriaceae</taxon>
        <taxon>Gulosibacter</taxon>
    </lineage>
</organism>
<dbReference type="PANTHER" id="PTHR11699">
    <property type="entry name" value="ALDEHYDE DEHYDROGENASE-RELATED"/>
    <property type="match status" value="1"/>
</dbReference>
<dbReference type="Gene3D" id="3.40.309.10">
    <property type="entry name" value="Aldehyde Dehydrogenase, Chain A, domain 2"/>
    <property type="match status" value="1"/>
</dbReference>
<feature type="active site" evidence="2">
    <location>
        <position position="269"/>
    </location>
</feature>
<dbReference type="InterPro" id="IPR016161">
    <property type="entry name" value="Ald_DH/histidinol_DH"/>
</dbReference>
<comment type="similarity">
    <text evidence="3">Belongs to the aldehyde dehydrogenase family.</text>
</comment>
<sequence>MTTTTETRLPTRPDGVTDAKLFIDGEWVEAVSGERTPVIDPSRESQISSIALAGPEDVARAVAAARREVDEGAWSRVSGADRGRMLWRLADLIEEHREELAALESVDIGRPIGEPFFGEIPLASEVFRYFAGYADKIHGTTFDLPDLGGKSRRTYTLRQPLGVVGAITPWNAPTMITAWKLAPALAAGNTIVLKSAQEASLSTVRLVQLIEEAGFPAGTVNLVTGRGSVAGEALVTAPGVDKISFTGSPEVGRGIAAKASGALKKIVLELGGKSPQIIRADADLDEIISTVGTGVFANQGQTCASGSRIFVQRDVLDALVDRLAAHADSIRVGDPFDEATQMGTLINERQLKSVSALVEQGREYGVDVVTGGERLGDRGYFFKPTVLVSDNDSPVARQEIFGPVGTVIPFDTDEEALRLANDTEYGLTSVLWTNDSSAINRFTKGLKAGSVWVNAWGPPHPATPWLGVKTSGIGEELGTSGLLAETVEKVVNVVG</sequence>
<evidence type="ECO:0000256" key="2">
    <source>
        <dbReference type="PROSITE-ProRule" id="PRU10007"/>
    </source>
</evidence>
<dbReference type="InterPro" id="IPR015590">
    <property type="entry name" value="Aldehyde_DH_dom"/>
</dbReference>
<dbReference type="InterPro" id="IPR029510">
    <property type="entry name" value="Ald_DH_CS_GLU"/>
</dbReference>
<dbReference type="InterPro" id="IPR016163">
    <property type="entry name" value="Ald_DH_C"/>
</dbReference>
<evidence type="ECO:0000259" key="4">
    <source>
        <dbReference type="Pfam" id="PF00171"/>
    </source>
</evidence>
<dbReference type="Gene3D" id="3.40.605.10">
    <property type="entry name" value="Aldehyde Dehydrogenase, Chain A, domain 1"/>
    <property type="match status" value="1"/>
</dbReference>
<dbReference type="Pfam" id="PF00171">
    <property type="entry name" value="Aldedh"/>
    <property type="match status" value="1"/>
</dbReference>
<accession>A0ABT7CDG7</accession>
<dbReference type="PROSITE" id="PS00687">
    <property type="entry name" value="ALDEHYDE_DEHYDR_GLU"/>
    <property type="match status" value="1"/>
</dbReference>
<evidence type="ECO:0000313" key="6">
    <source>
        <dbReference type="Proteomes" id="UP001170379"/>
    </source>
</evidence>
<dbReference type="InterPro" id="IPR016162">
    <property type="entry name" value="Ald_DH_N"/>
</dbReference>
<evidence type="ECO:0000313" key="5">
    <source>
        <dbReference type="EMBL" id="MDJ1372704.1"/>
    </source>
</evidence>
<dbReference type="EMBL" id="PXVD01000039">
    <property type="protein sequence ID" value="MDJ1372704.1"/>
    <property type="molecule type" value="Genomic_DNA"/>
</dbReference>
<protein>
    <submittedName>
        <fullName evidence="5">Betaine-aldehyde dehydrogenase</fullName>
    </submittedName>
</protein>
<proteinExistence type="inferred from homology"/>
<dbReference type="Proteomes" id="UP001170379">
    <property type="component" value="Unassembled WGS sequence"/>
</dbReference>
<dbReference type="RefSeq" id="WP_026937788.1">
    <property type="nucleotide sequence ID" value="NZ_CP028426.1"/>
</dbReference>
<comment type="caution">
    <text evidence="5">The sequence shown here is derived from an EMBL/GenBank/DDBJ whole genome shotgun (WGS) entry which is preliminary data.</text>
</comment>
<reference evidence="5" key="1">
    <citation type="submission" date="2018-03" db="EMBL/GenBank/DDBJ databases">
        <authorList>
            <person name="Nunes O.C."/>
            <person name="Lopes A.R."/>
            <person name="Froufe H."/>
            <person name="Munoz-Merida A."/>
            <person name="Barroso C."/>
            <person name="Egas C."/>
        </authorList>
    </citation>
    <scope>NUCLEOTIDE SEQUENCE</scope>
    <source>
        <strain evidence="5">ON4</strain>
    </source>
</reference>